<dbReference type="SMART" id="SM00906">
    <property type="entry name" value="Fungal_trans"/>
    <property type="match status" value="1"/>
</dbReference>
<dbReference type="InterPro" id="IPR007219">
    <property type="entry name" value="XnlR_reg_dom"/>
</dbReference>
<keyword evidence="1" id="KW-0539">Nucleus</keyword>
<gene>
    <name evidence="4" type="ORF">PVAG01_04435</name>
</gene>
<dbReference type="Proteomes" id="UP001629113">
    <property type="component" value="Unassembled WGS sequence"/>
</dbReference>
<feature type="region of interest" description="Disordered" evidence="2">
    <location>
        <begin position="514"/>
        <end position="543"/>
    </location>
</feature>
<dbReference type="InterPro" id="IPR037176">
    <property type="entry name" value="Osmotin/thaumatin-like_sf"/>
</dbReference>
<accession>A0ABR4PPC8</accession>
<dbReference type="PROSITE" id="PS52006">
    <property type="entry name" value="GH64"/>
    <property type="match status" value="1"/>
</dbReference>
<dbReference type="Gene3D" id="3.30.920.50">
    <property type="entry name" value="Beta-1,3-glucanase, C-terminal domain"/>
    <property type="match status" value="1"/>
</dbReference>
<dbReference type="Gene3D" id="2.60.110.10">
    <property type="entry name" value="Thaumatin"/>
    <property type="match status" value="1"/>
</dbReference>
<dbReference type="CDD" id="cd09220">
    <property type="entry name" value="GH64-GluB-like"/>
    <property type="match status" value="1"/>
</dbReference>
<dbReference type="CDD" id="cd12148">
    <property type="entry name" value="fungal_TF_MHR"/>
    <property type="match status" value="1"/>
</dbReference>
<dbReference type="Pfam" id="PF04082">
    <property type="entry name" value="Fungal_trans"/>
    <property type="match status" value="1"/>
</dbReference>
<evidence type="ECO:0000256" key="1">
    <source>
        <dbReference type="ARBA" id="ARBA00023242"/>
    </source>
</evidence>
<organism evidence="4 5">
    <name type="scientific">Phlyctema vagabunda</name>
    <dbReference type="NCBI Taxonomy" id="108571"/>
    <lineage>
        <taxon>Eukaryota</taxon>
        <taxon>Fungi</taxon>
        <taxon>Dikarya</taxon>
        <taxon>Ascomycota</taxon>
        <taxon>Pezizomycotina</taxon>
        <taxon>Leotiomycetes</taxon>
        <taxon>Helotiales</taxon>
        <taxon>Dermateaceae</taxon>
        <taxon>Phlyctema</taxon>
    </lineage>
</organism>
<evidence type="ECO:0000313" key="5">
    <source>
        <dbReference type="Proteomes" id="UP001629113"/>
    </source>
</evidence>
<feature type="domain" description="GH64" evidence="3">
    <location>
        <begin position="135"/>
        <end position="507"/>
    </location>
</feature>
<evidence type="ECO:0000259" key="3">
    <source>
        <dbReference type="PROSITE" id="PS52006"/>
    </source>
</evidence>
<dbReference type="EMBL" id="JBFCZG010000003">
    <property type="protein sequence ID" value="KAL3425154.1"/>
    <property type="molecule type" value="Genomic_DNA"/>
</dbReference>
<sequence length="1070" mass="117668">MRTSRLSIQEFDIARIDGSSRSTKSCVVKVVGNCSKSATGGLRVMSAAQNGLGHVLGPDDPGQTDHMKVDQVGGFQLPSLLFSPLRHIQFTLDEVTTQANYYNKFVSSVLPMGIFKRFKDKIPKTVLPQAVQHPQSTMTQPTLNIDLLNKTSSDNVFAFITGQDLNKSNHVVLVKADGKSLYYPDSPSEILQPLKEDCAIKLGAPGSTTTVTIPQIAGGRIWFSIDSTLTFLINPGPAVVEPSVSNPTDPSINARWGFCEFTYNSSQLYANISYVDFVSIPIAMALVPGAGPEQKVLGLKPDGLDSICAGLEKQGGDWAKLIVKAGDKNLRVLSPNNGIVMNHGELFKGYYDDYVNQVWSQYEKCKLSVDTQAEWGKVDGQVAHNELEFQGVGAKFCKPSTGDIFSCSTGPFANNAGATGPLTARISAGLNRSTLLNNTNHPHEEKVEDYYKHQVTNHYARLVHEANIDGRGYAFPYDDVAPGGGGIDQSGFVSDGNPKSFIVTIGVARSALDQTPGTNSSVLSGSPNSRLGGDVSQGTAATTSELDGSQNVFSFRRLIVSPTMSNRLLQTYFNFMHHLWPLLYKPMYSSLDYSYPTSAMPPVLVSAIYALAACVREVPRIDPGDDGISDTVETVPDPKVFFQDALLALQMGIGEGKSPHPLNGLKPSITNCQALVILAIQQHGVAEYPSAAMLCGLASAMAIELRLHRPYGADDPVQVEVRSRLWWNLFIAEKMLSCEMGRPVILRSEEVDTPYPSINESDEFELMVTWGKSHTTQPTNRSIKLRTMSILHTSIGLAIIMERLSREIYSLSARKAIRNDQAAGEEIRMKLWLVIQEWEQSLETLSLKLDLNDEFSALPGVVTNCVILWNGTILLHRPFIERWQSNPAYPESMISPHELCFEAANKICITLEKYADLLPGLPCDTIFAIFTAASTLLYHIKQNPSETETRRKLKLCIHWLSVLGKSWKSAGARRQLLTDLYDLPRELSPPRAESLDNLTQESYCNNLIDGNASGILPHVETEGNSLQVPMEEWAFLRDFGDSTDDFYALDVELRGLLYGQFAADSNVFLQ</sequence>
<feature type="compositionally biased region" description="Polar residues" evidence="2">
    <location>
        <begin position="514"/>
        <end position="529"/>
    </location>
</feature>
<dbReference type="InterPro" id="IPR037398">
    <property type="entry name" value="Glyco_hydro_64_fam"/>
</dbReference>
<dbReference type="InterPro" id="IPR042517">
    <property type="entry name" value="Glyco_hydro_64_N_2"/>
</dbReference>
<evidence type="ECO:0000256" key="2">
    <source>
        <dbReference type="SAM" id="MobiDB-lite"/>
    </source>
</evidence>
<evidence type="ECO:0000313" key="4">
    <source>
        <dbReference type="EMBL" id="KAL3425154.1"/>
    </source>
</evidence>
<dbReference type="InterPro" id="IPR032477">
    <property type="entry name" value="Glyco_hydro_64"/>
</dbReference>
<dbReference type="PANTHER" id="PTHR38165">
    <property type="match status" value="1"/>
</dbReference>
<comment type="caution">
    <text evidence="4">The sequence shown here is derived from an EMBL/GenBank/DDBJ whole genome shotgun (WGS) entry which is preliminary data.</text>
</comment>
<dbReference type="PANTHER" id="PTHR38165:SF1">
    <property type="entry name" value="GLUCANASE B"/>
    <property type="match status" value="1"/>
</dbReference>
<proteinExistence type="predicted"/>
<keyword evidence="5" id="KW-1185">Reference proteome</keyword>
<name>A0ABR4PPC8_9HELO</name>
<protein>
    <submittedName>
        <fullName evidence="4">Glucanase b</fullName>
    </submittedName>
</protein>
<reference evidence="4 5" key="1">
    <citation type="submission" date="2024-06" db="EMBL/GenBank/DDBJ databases">
        <title>Complete genome of Phlyctema vagabunda strain 19-DSS-EL-015.</title>
        <authorList>
            <person name="Fiorenzani C."/>
        </authorList>
    </citation>
    <scope>NUCLEOTIDE SEQUENCE [LARGE SCALE GENOMIC DNA]</scope>
    <source>
        <strain evidence="4 5">19-DSS-EL-015</strain>
    </source>
</reference>
<dbReference type="Pfam" id="PF16483">
    <property type="entry name" value="Glyco_hydro_64"/>
    <property type="match status" value="1"/>
</dbReference>